<evidence type="ECO:0000313" key="3">
    <source>
        <dbReference type="EMBL" id="MED6162940.1"/>
    </source>
</evidence>
<keyword evidence="4" id="KW-1185">Reference proteome</keyword>
<protein>
    <submittedName>
        <fullName evidence="3">Uncharacterized protein</fullName>
    </submittedName>
</protein>
<sequence length="134" mass="14314">LAKKLISAPFDRFRLYILSLALLLCFAFQSDELLLDDEEFGLEGGNQQPPRCDLHFPSPPPLLASGSPNLPLQIPRSSSPSTTPSATPISPTPATSLLASRLGVTAARIPIFFEGLLGVEEGDGELVKPVEKSC</sequence>
<proteinExistence type="predicted"/>
<feature type="region of interest" description="Disordered" evidence="1">
    <location>
        <begin position="40"/>
        <end position="92"/>
    </location>
</feature>
<feature type="compositionally biased region" description="Low complexity" evidence="1">
    <location>
        <begin position="63"/>
        <end position="92"/>
    </location>
</feature>
<accession>A0ABU6UR09</accession>
<comment type="caution">
    <text evidence="3">The sequence shown here is derived from an EMBL/GenBank/DDBJ whole genome shotgun (WGS) entry which is preliminary data.</text>
</comment>
<dbReference type="EMBL" id="JASCZI010121782">
    <property type="protein sequence ID" value="MED6162940.1"/>
    <property type="molecule type" value="Genomic_DNA"/>
</dbReference>
<name>A0ABU6UR09_9FABA</name>
<gene>
    <name evidence="3" type="ORF">PIB30_075214</name>
</gene>
<feature type="non-terminal residue" evidence="3">
    <location>
        <position position="1"/>
    </location>
</feature>
<organism evidence="3 4">
    <name type="scientific">Stylosanthes scabra</name>
    <dbReference type="NCBI Taxonomy" id="79078"/>
    <lineage>
        <taxon>Eukaryota</taxon>
        <taxon>Viridiplantae</taxon>
        <taxon>Streptophyta</taxon>
        <taxon>Embryophyta</taxon>
        <taxon>Tracheophyta</taxon>
        <taxon>Spermatophyta</taxon>
        <taxon>Magnoliopsida</taxon>
        <taxon>eudicotyledons</taxon>
        <taxon>Gunneridae</taxon>
        <taxon>Pentapetalae</taxon>
        <taxon>rosids</taxon>
        <taxon>fabids</taxon>
        <taxon>Fabales</taxon>
        <taxon>Fabaceae</taxon>
        <taxon>Papilionoideae</taxon>
        <taxon>50 kb inversion clade</taxon>
        <taxon>dalbergioids sensu lato</taxon>
        <taxon>Dalbergieae</taxon>
        <taxon>Pterocarpus clade</taxon>
        <taxon>Stylosanthes</taxon>
    </lineage>
</organism>
<evidence type="ECO:0000313" key="4">
    <source>
        <dbReference type="Proteomes" id="UP001341840"/>
    </source>
</evidence>
<feature type="chain" id="PRO_5047180952" evidence="2">
    <location>
        <begin position="28"/>
        <end position="134"/>
    </location>
</feature>
<feature type="signal peptide" evidence="2">
    <location>
        <begin position="1"/>
        <end position="27"/>
    </location>
</feature>
<dbReference type="Proteomes" id="UP001341840">
    <property type="component" value="Unassembled WGS sequence"/>
</dbReference>
<evidence type="ECO:0000256" key="2">
    <source>
        <dbReference type="SAM" id="SignalP"/>
    </source>
</evidence>
<reference evidence="3 4" key="1">
    <citation type="journal article" date="2023" name="Plants (Basel)">
        <title>Bridging the Gap: Combining Genomics and Transcriptomics Approaches to Understand Stylosanthes scabra, an Orphan Legume from the Brazilian Caatinga.</title>
        <authorList>
            <person name="Ferreira-Neto J.R.C."/>
            <person name="da Silva M.D."/>
            <person name="Binneck E."/>
            <person name="de Melo N.F."/>
            <person name="da Silva R.H."/>
            <person name="de Melo A.L.T.M."/>
            <person name="Pandolfi V."/>
            <person name="Bustamante F.O."/>
            <person name="Brasileiro-Vidal A.C."/>
            <person name="Benko-Iseppon A.M."/>
        </authorList>
    </citation>
    <scope>NUCLEOTIDE SEQUENCE [LARGE SCALE GENOMIC DNA]</scope>
    <source>
        <tissue evidence="3">Leaves</tissue>
    </source>
</reference>
<keyword evidence="2" id="KW-0732">Signal</keyword>
<evidence type="ECO:0000256" key="1">
    <source>
        <dbReference type="SAM" id="MobiDB-lite"/>
    </source>
</evidence>